<keyword evidence="5 6" id="KW-0472">Membrane</keyword>
<comment type="subcellular location">
    <subcellularLocation>
        <location evidence="1">Cell membrane</location>
        <topology evidence="1">Multi-pass membrane protein</topology>
    </subcellularLocation>
</comment>
<keyword evidence="2" id="KW-1003">Cell membrane</keyword>
<dbReference type="GO" id="GO:0005886">
    <property type="term" value="C:plasma membrane"/>
    <property type="evidence" value="ECO:0007669"/>
    <property type="project" value="UniProtKB-SubCell"/>
</dbReference>
<feature type="domain" description="Membrane transport protein MMPL" evidence="7">
    <location>
        <begin position="139"/>
        <end position="417"/>
    </location>
</feature>
<dbReference type="RefSeq" id="WP_018966856.1">
    <property type="nucleotide sequence ID" value="NZ_KB899212.1"/>
</dbReference>
<evidence type="ECO:0000256" key="3">
    <source>
        <dbReference type="ARBA" id="ARBA00022692"/>
    </source>
</evidence>
<evidence type="ECO:0000313" key="8">
    <source>
        <dbReference type="EMBL" id="KDR51361.1"/>
    </source>
</evidence>
<feature type="transmembrane region" description="Helical" evidence="6">
    <location>
        <begin position="331"/>
        <end position="350"/>
    </location>
</feature>
<feature type="transmembrane region" description="Helical" evidence="6">
    <location>
        <begin position="421"/>
        <end position="439"/>
    </location>
</feature>
<evidence type="ECO:0000256" key="1">
    <source>
        <dbReference type="ARBA" id="ARBA00004651"/>
    </source>
</evidence>
<dbReference type="PANTHER" id="PTHR33406">
    <property type="entry name" value="MEMBRANE PROTEIN MJ1562-RELATED"/>
    <property type="match status" value="1"/>
</dbReference>
<dbReference type="PANTHER" id="PTHR33406:SF12">
    <property type="entry name" value="BLR2997 PROTEIN"/>
    <property type="match status" value="1"/>
</dbReference>
<dbReference type="Pfam" id="PF03176">
    <property type="entry name" value="MMPL"/>
    <property type="match status" value="2"/>
</dbReference>
<evidence type="ECO:0000256" key="2">
    <source>
        <dbReference type="ARBA" id="ARBA00022475"/>
    </source>
</evidence>
<feature type="transmembrane region" description="Helical" evidence="6">
    <location>
        <begin position="258"/>
        <end position="281"/>
    </location>
</feature>
<feature type="transmembrane region" description="Helical" evidence="6">
    <location>
        <begin position="748"/>
        <end position="770"/>
    </location>
</feature>
<feature type="transmembrane region" description="Helical" evidence="6">
    <location>
        <begin position="647"/>
        <end position="667"/>
    </location>
</feature>
<feature type="transmembrane region" description="Helical" evidence="6">
    <location>
        <begin position="673"/>
        <end position="694"/>
    </location>
</feature>
<evidence type="ECO:0000256" key="5">
    <source>
        <dbReference type="ARBA" id="ARBA00023136"/>
    </source>
</evidence>
<gene>
    <name evidence="8" type="ORF">HMPREF1991_02586</name>
</gene>
<dbReference type="Gene3D" id="1.20.1640.10">
    <property type="entry name" value="Multidrug efflux transporter AcrB transmembrane domain"/>
    <property type="match status" value="2"/>
</dbReference>
<evidence type="ECO:0000259" key="7">
    <source>
        <dbReference type="Pfam" id="PF03176"/>
    </source>
</evidence>
<evidence type="ECO:0000256" key="4">
    <source>
        <dbReference type="ARBA" id="ARBA00022989"/>
    </source>
</evidence>
<reference evidence="8 9" key="1">
    <citation type="submission" date="2013-08" db="EMBL/GenBank/DDBJ databases">
        <authorList>
            <person name="Weinstock G."/>
            <person name="Sodergren E."/>
            <person name="Wylie T."/>
            <person name="Fulton L."/>
            <person name="Fulton R."/>
            <person name="Fronick C."/>
            <person name="O'Laughlin M."/>
            <person name="Godfrey J."/>
            <person name="Miner T."/>
            <person name="Herter B."/>
            <person name="Appelbaum E."/>
            <person name="Cordes M."/>
            <person name="Lek S."/>
            <person name="Wollam A."/>
            <person name="Pepin K.H."/>
            <person name="Palsikar V.B."/>
            <person name="Mitreva M."/>
            <person name="Wilson R.K."/>
        </authorList>
    </citation>
    <scope>NUCLEOTIDE SEQUENCE [LARGE SCALE GENOMIC DNA]</scope>
    <source>
        <strain evidence="8 9">ATCC 15930</strain>
    </source>
</reference>
<dbReference type="Proteomes" id="UP000027442">
    <property type="component" value="Unassembled WGS sequence"/>
</dbReference>
<feature type="transmembrane region" description="Helical" evidence="6">
    <location>
        <begin position="362"/>
        <end position="385"/>
    </location>
</feature>
<keyword evidence="3 6" id="KW-0812">Transmembrane</keyword>
<dbReference type="AlphaFoldDB" id="A0A069QND7"/>
<dbReference type="InterPro" id="IPR050545">
    <property type="entry name" value="Mycobact_MmpL"/>
</dbReference>
<keyword evidence="4 6" id="KW-1133">Transmembrane helix</keyword>
<evidence type="ECO:0000313" key="9">
    <source>
        <dbReference type="Proteomes" id="UP000027442"/>
    </source>
</evidence>
<name>A0A069QND7_HOYLO</name>
<accession>A0A069QND7</accession>
<feature type="transmembrane region" description="Helical" evidence="6">
    <location>
        <begin position="719"/>
        <end position="742"/>
    </location>
</feature>
<feature type="transmembrane region" description="Helical" evidence="6">
    <location>
        <begin position="287"/>
        <end position="310"/>
    </location>
</feature>
<dbReference type="PATRIC" id="fig|1122985.7.peg.2676"/>
<feature type="transmembrane region" description="Helical" evidence="6">
    <location>
        <begin position="622"/>
        <end position="640"/>
    </location>
</feature>
<organism evidence="8 9">
    <name type="scientific">Hoylesella loescheii DSM 19665 = JCM 12249 = ATCC 15930</name>
    <dbReference type="NCBI Taxonomy" id="1122985"/>
    <lineage>
        <taxon>Bacteria</taxon>
        <taxon>Pseudomonadati</taxon>
        <taxon>Bacteroidota</taxon>
        <taxon>Bacteroidia</taxon>
        <taxon>Bacteroidales</taxon>
        <taxon>Prevotellaceae</taxon>
        <taxon>Hoylesella</taxon>
    </lineage>
</organism>
<dbReference type="EMBL" id="JNGW01000112">
    <property type="protein sequence ID" value="KDR51361.1"/>
    <property type="molecule type" value="Genomic_DNA"/>
</dbReference>
<sequence>MKIERVNRGFKRTSVWILRHRWLVLAAFAMLMALSVVGTKRIVMKTSFDDYFLEDDPVLVKTNEFKSIFGNDYYAAVLVKSKDIFSHRSLSLIRELSNELLDSLSYAEKITSLTDLEFTVGTDEGMTIEQIVPDEIPTDAASLAAIRKKAFSKPYLARKLVSKDGTMTWIVVKLRTFPPEQEWKKTSRTSPDILTGKELAHIISKPKYQELSPNASGMPYLAHEKVTFLQGEMGRLMLFAFVASILVMLFVTRSFRGVVAPLLTSMIGILLGYGVIGWTGIYVDQPTVMIAVILAFACSIAYNIHLYNFFKTRFVQTGRRRTSVVEAVGSTGWGVLLSGLTTIAAMATFLSMKIVPMQAIGLNTSLCLLGVLGTCLFITPVLLSFGRNRKPHPHMNHSIEGRAGTLFERLGNFVIRRHRSVVIVSVVFTAFCAVGLFSIEPAFDVERTMGRKVPYVARFLDLCQTELGSMYSYDVMIVLPKAGDAKLPSNLEKLDKLSRIAQTYKLTKRHNSILDIIKDMNCTLNANKDSAYTIPHDPNMVAQLLLLYENAGGTEAEYWMDYDYKRLRLQIELNSYNSNEAEKEMQLIEQEAQKLFPNAHVSAVGNIPQFTAMQQYVERGQMWSMLLSVLVIGVILVFIFGNWKVGLIGMIPNIAPAIIVGGMMGWLDYPLDMMTASLIPMVLGIAVDDTIHFINHGHLAYNRYGDYNMAIKHTFRTEGLAIVMSTAIISVTFAGFTVSSAIQVRNWGILAIAGMVSALLADLFITPILFKYLHIFGKGQTGKGNG</sequence>
<comment type="caution">
    <text evidence="8">The sequence shown here is derived from an EMBL/GenBank/DDBJ whole genome shotgun (WGS) entry which is preliminary data.</text>
</comment>
<evidence type="ECO:0000256" key="6">
    <source>
        <dbReference type="SAM" id="Phobius"/>
    </source>
</evidence>
<dbReference type="SUPFAM" id="SSF82866">
    <property type="entry name" value="Multidrug efflux transporter AcrB transmembrane domain"/>
    <property type="match status" value="2"/>
</dbReference>
<proteinExistence type="predicted"/>
<dbReference type="InterPro" id="IPR004869">
    <property type="entry name" value="MMPL_dom"/>
</dbReference>
<feature type="domain" description="Membrane transport protein MMPL" evidence="7">
    <location>
        <begin position="559"/>
        <end position="770"/>
    </location>
</feature>
<feature type="transmembrane region" description="Helical" evidence="6">
    <location>
        <begin position="233"/>
        <end position="251"/>
    </location>
</feature>
<dbReference type="HOGENOM" id="CLU_008861_1_0_10"/>
<protein>
    <recommendedName>
        <fullName evidence="7">Membrane transport protein MMPL domain-containing protein</fullName>
    </recommendedName>
</protein>
<keyword evidence="9" id="KW-1185">Reference proteome</keyword>
<dbReference type="eggNOG" id="COG1033">
    <property type="taxonomic scope" value="Bacteria"/>
</dbReference>